<feature type="binding site" evidence="4">
    <location>
        <position position="451"/>
    </location>
    <ligand>
        <name>L-glutamate</name>
        <dbReference type="ChEBI" id="CHEBI:29985"/>
    </ligand>
</feature>
<accession>A0A8S3YPY2</accession>
<dbReference type="PROSITE" id="PS00462">
    <property type="entry name" value="G_GLU_TRANSPEPTIDASE"/>
    <property type="match status" value="1"/>
</dbReference>
<evidence type="ECO:0000313" key="6">
    <source>
        <dbReference type="EMBL" id="CAG5116406.1"/>
    </source>
</evidence>
<feature type="binding site" evidence="4">
    <location>
        <begin position="479"/>
        <end position="480"/>
    </location>
    <ligand>
        <name>L-glutamate</name>
        <dbReference type="ChEBI" id="CHEBI:29985"/>
    </ligand>
</feature>
<dbReference type="Gene3D" id="1.10.246.130">
    <property type="match status" value="1"/>
</dbReference>
<keyword evidence="2" id="KW-1199">Hemostasis impairing toxin</keyword>
<dbReference type="FunFam" id="1.10.246.130:FF:000002">
    <property type="entry name" value="glutathione hydrolase 1 proenzyme"/>
    <property type="match status" value="1"/>
</dbReference>
<keyword evidence="5" id="KW-0472">Membrane</keyword>
<comment type="similarity">
    <text evidence="1">Belongs to the gamma-glutamyltransferase family.</text>
</comment>
<evidence type="ECO:0000313" key="7">
    <source>
        <dbReference type="Proteomes" id="UP000678393"/>
    </source>
</evidence>
<dbReference type="Proteomes" id="UP000678393">
    <property type="component" value="Unassembled WGS sequence"/>
</dbReference>
<feature type="binding site" evidence="4">
    <location>
        <begin position="427"/>
        <end position="429"/>
    </location>
    <ligand>
        <name>L-glutamate</name>
        <dbReference type="ChEBI" id="CHEBI:29985"/>
    </ligand>
</feature>
<keyword evidence="5" id="KW-0812">Transmembrane</keyword>
<dbReference type="OrthoDB" id="1081007at2759"/>
<dbReference type="PRINTS" id="PR01210">
    <property type="entry name" value="GGTRANSPTASE"/>
</dbReference>
<dbReference type="GO" id="GO:0006751">
    <property type="term" value="P:glutathione catabolic process"/>
    <property type="evidence" value="ECO:0007669"/>
    <property type="project" value="InterPro"/>
</dbReference>
<evidence type="ECO:0008006" key="8">
    <source>
        <dbReference type="Google" id="ProtNLM"/>
    </source>
</evidence>
<sequence>QINIDYRVFSMYSSSHLILTAVLVGALIIRIGFVVGLGMGLRKDSENCEKSGQDNISYKSATGSYQNAALVADSKIASDIGNYILTHRGGNAVDAAVAAVLATGVISAHSCGIGGGSFFVIYDSEHGWHAVDSRETAPQAATEDMFRAPEDKKKSLYGGMAIATPGEVRGLYEVHSKLGRVPWRDVVMPTVRLCENGVPLTSALHIALGRLQAQELKNQFFEYFDHNHNIKPTGTPIRLPRLARTFQAIADDPLSFYVGSLAEDVVADIVDAGGIITLEDLRNYTVKWTKPSVMTLPGNFSVHSIPPPGSGPVLGFILNILSGYDFSPASIADDAASILTHHRIVEAMKFAYGKRSELGDDDFVDVAEDVAKMQSLAYGETIRQKINDTFTQDTSYYNPTYHMNNDHGTAHISVVDAEGNAVSVTSTVNTYFGCQVKGHRTGIIFNSEMDDFSTPNTTNYFNLPASPANFIKPGKRPMSSMCPAIVFDNNTGRVKLVTGAAGGSKITTATAMNIIDVLWFGLPLPASIDRPRLHHQLFPPEIQVEANYPKTILNGLRSKGHVIGSMQGQSIVQSVNVLNNDIVAVADFRKGGVPSGY</sequence>
<dbReference type="InterPro" id="IPR029055">
    <property type="entry name" value="Ntn_hydrolases_N"/>
</dbReference>
<protein>
    <recommendedName>
        <fullName evidence="8">Gamma-glutamyltransferase</fullName>
    </recommendedName>
</protein>
<name>A0A8S3YPY2_9EUPU</name>
<dbReference type="GO" id="GO:0036374">
    <property type="term" value="F:glutathione hydrolase activity"/>
    <property type="evidence" value="ECO:0007669"/>
    <property type="project" value="InterPro"/>
</dbReference>
<gene>
    <name evidence="6" type="ORF">CUNI_LOCUS1964</name>
</gene>
<reference evidence="6" key="1">
    <citation type="submission" date="2021-04" db="EMBL/GenBank/DDBJ databases">
        <authorList>
            <consortium name="Molecular Ecology Group"/>
        </authorList>
    </citation>
    <scope>NUCLEOTIDE SEQUENCE</scope>
</reference>
<dbReference type="Gene3D" id="3.60.20.40">
    <property type="match status" value="1"/>
</dbReference>
<dbReference type="NCBIfam" id="TIGR00066">
    <property type="entry name" value="g_glut_trans"/>
    <property type="match status" value="1"/>
</dbReference>
<feature type="active site" description="Nucleophile" evidence="3">
    <location>
        <position position="409"/>
    </location>
</feature>
<evidence type="ECO:0000256" key="2">
    <source>
        <dbReference type="ARBA" id="ARBA00084097"/>
    </source>
</evidence>
<keyword evidence="2" id="KW-1202">Platelet aggregation activating toxin</keyword>
<comment type="caution">
    <text evidence="6">The sequence shown here is derived from an EMBL/GenBank/DDBJ whole genome shotgun (WGS) entry which is preliminary data.</text>
</comment>
<dbReference type="FunFam" id="3.60.20.40:FF:000001">
    <property type="entry name" value="Gamma-glutamyltranspeptidase 1"/>
    <property type="match status" value="1"/>
</dbReference>
<dbReference type="EMBL" id="CAJHNH020000250">
    <property type="protein sequence ID" value="CAG5116406.1"/>
    <property type="molecule type" value="Genomic_DNA"/>
</dbReference>
<feature type="binding site" evidence="4">
    <location>
        <position position="134"/>
    </location>
    <ligand>
        <name>L-glutamate</name>
        <dbReference type="ChEBI" id="CHEBI:29985"/>
    </ligand>
</feature>
<dbReference type="PANTHER" id="PTHR11686:SF9">
    <property type="entry name" value="RE13973P"/>
    <property type="match status" value="1"/>
</dbReference>
<keyword evidence="2" id="KW-0800">Toxin</keyword>
<dbReference type="GO" id="GO:0005886">
    <property type="term" value="C:plasma membrane"/>
    <property type="evidence" value="ECO:0007669"/>
    <property type="project" value="TreeGrafter"/>
</dbReference>
<dbReference type="SUPFAM" id="SSF56235">
    <property type="entry name" value="N-terminal nucleophile aminohydrolases (Ntn hydrolases)"/>
    <property type="match status" value="1"/>
</dbReference>
<dbReference type="AlphaFoldDB" id="A0A8S3YPY2"/>
<evidence type="ECO:0000256" key="5">
    <source>
        <dbReference type="SAM" id="Phobius"/>
    </source>
</evidence>
<feature type="non-terminal residue" evidence="6">
    <location>
        <position position="1"/>
    </location>
</feature>
<keyword evidence="5" id="KW-1133">Transmembrane helix</keyword>
<evidence type="ECO:0000256" key="3">
    <source>
        <dbReference type="PIRSR" id="PIRSR600101-1"/>
    </source>
</evidence>
<evidence type="ECO:0000256" key="1">
    <source>
        <dbReference type="ARBA" id="ARBA00009381"/>
    </source>
</evidence>
<dbReference type="InterPro" id="IPR055262">
    <property type="entry name" value="GGT_CS"/>
</dbReference>
<proteinExistence type="inferred from homology"/>
<dbReference type="PANTHER" id="PTHR11686">
    <property type="entry name" value="GAMMA GLUTAMYL TRANSPEPTIDASE"/>
    <property type="match status" value="1"/>
</dbReference>
<organism evidence="6 7">
    <name type="scientific">Candidula unifasciata</name>
    <dbReference type="NCBI Taxonomy" id="100452"/>
    <lineage>
        <taxon>Eukaryota</taxon>
        <taxon>Metazoa</taxon>
        <taxon>Spiralia</taxon>
        <taxon>Lophotrochozoa</taxon>
        <taxon>Mollusca</taxon>
        <taxon>Gastropoda</taxon>
        <taxon>Heterobranchia</taxon>
        <taxon>Euthyneura</taxon>
        <taxon>Panpulmonata</taxon>
        <taxon>Eupulmonata</taxon>
        <taxon>Stylommatophora</taxon>
        <taxon>Helicina</taxon>
        <taxon>Helicoidea</taxon>
        <taxon>Geomitridae</taxon>
        <taxon>Candidula</taxon>
    </lineage>
</organism>
<keyword evidence="7" id="KW-1185">Reference proteome</keyword>
<dbReference type="InterPro" id="IPR043138">
    <property type="entry name" value="GGT_lsub"/>
</dbReference>
<feature type="binding site" evidence="4">
    <location>
        <position position="503"/>
    </location>
    <ligand>
        <name>L-glutamate</name>
        <dbReference type="ChEBI" id="CHEBI:29985"/>
    </ligand>
</feature>
<dbReference type="InterPro" id="IPR043137">
    <property type="entry name" value="GGT_ssub_C"/>
</dbReference>
<evidence type="ECO:0000256" key="4">
    <source>
        <dbReference type="PIRSR" id="PIRSR600101-2"/>
    </source>
</evidence>
<dbReference type="InterPro" id="IPR000101">
    <property type="entry name" value="GGT_peptidase"/>
</dbReference>
<feature type="transmembrane region" description="Helical" evidence="5">
    <location>
        <begin position="17"/>
        <end position="41"/>
    </location>
</feature>
<dbReference type="Pfam" id="PF01019">
    <property type="entry name" value="G_glu_transpept"/>
    <property type="match status" value="1"/>
</dbReference>